<keyword evidence="2" id="KW-1185">Reference proteome</keyword>
<evidence type="ECO:0000313" key="2">
    <source>
        <dbReference type="Proteomes" id="UP000805649"/>
    </source>
</evidence>
<comment type="caution">
    <text evidence="1">The sequence shown here is derived from an EMBL/GenBank/DDBJ whole genome shotgun (WGS) entry which is preliminary data.</text>
</comment>
<accession>A0ACC3YS48</accession>
<protein>
    <submittedName>
        <fullName evidence="1">Uncharacterized protein</fullName>
    </submittedName>
</protein>
<gene>
    <name evidence="1" type="ORF">CTRU02_211471</name>
</gene>
<dbReference type="EMBL" id="VUJX02000007">
    <property type="protein sequence ID" value="KAL0934672.1"/>
    <property type="molecule type" value="Genomic_DNA"/>
</dbReference>
<evidence type="ECO:0000313" key="1">
    <source>
        <dbReference type="EMBL" id="KAL0934672.1"/>
    </source>
</evidence>
<dbReference type="Proteomes" id="UP000805649">
    <property type="component" value="Unassembled WGS sequence"/>
</dbReference>
<name>A0ACC3YS48_COLTU</name>
<reference evidence="1 2" key="1">
    <citation type="journal article" date="2020" name="Phytopathology">
        <title>Genome Sequence Resources of Colletotrichum truncatum, C. plurivorum, C. musicola, and C. sojae: Four Species Pathogenic to Soybean (Glycine max).</title>
        <authorList>
            <person name="Rogerio F."/>
            <person name="Boufleur T.R."/>
            <person name="Ciampi-Guillardi M."/>
            <person name="Sukno S.A."/>
            <person name="Thon M.R."/>
            <person name="Massola Junior N.S."/>
            <person name="Baroncelli R."/>
        </authorList>
    </citation>
    <scope>NUCLEOTIDE SEQUENCE [LARGE SCALE GENOMIC DNA]</scope>
    <source>
        <strain evidence="1 2">CMES1059</strain>
    </source>
</reference>
<organism evidence="1 2">
    <name type="scientific">Colletotrichum truncatum</name>
    <name type="common">Anthracnose fungus</name>
    <name type="synonym">Colletotrichum capsici</name>
    <dbReference type="NCBI Taxonomy" id="5467"/>
    <lineage>
        <taxon>Eukaryota</taxon>
        <taxon>Fungi</taxon>
        <taxon>Dikarya</taxon>
        <taxon>Ascomycota</taxon>
        <taxon>Pezizomycotina</taxon>
        <taxon>Sordariomycetes</taxon>
        <taxon>Hypocreomycetidae</taxon>
        <taxon>Glomerellales</taxon>
        <taxon>Glomerellaceae</taxon>
        <taxon>Colletotrichum</taxon>
        <taxon>Colletotrichum truncatum species complex</taxon>
    </lineage>
</organism>
<sequence length="287" mass="31824">MMSSSTGDHAAISTYREPSQYTSDDPPPPYPYDEEFPHALPSRLQTNNAPTPAHLDEETPTSTEINSGNIKYPSILEGYLAITTPDRSYDLGSTPNQKLFRLCTQRIPHESIEVLHIHNGTDSGSPILASAESQFCATTKEHVVITLFAVLGLQETEKEILMHRLKRSLGMYRATMEFIVEINGHLEKFQWRHSSGKEVQDISKYSSGWKLVRMEESNVIEGGGNASRQKGLASDGKEVVAVIAHTLSAKKEFTFAFMGSGLTGAMGELWETTALLSGIWQWWTAFG</sequence>
<proteinExistence type="predicted"/>